<reference evidence="1" key="1">
    <citation type="submission" date="2021-03" db="EMBL/GenBank/DDBJ databases">
        <title>Draft genome sequence of rust myrtle Austropuccinia psidii MF-1, a brazilian biotype.</title>
        <authorList>
            <person name="Quecine M.C."/>
            <person name="Pachon D.M.R."/>
            <person name="Bonatelli M.L."/>
            <person name="Correr F.H."/>
            <person name="Franceschini L.M."/>
            <person name="Leite T.F."/>
            <person name="Margarido G.R.A."/>
            <person name="Almeida C.A."/>
            <person name="Ferrarezi J.A."/>
            <person name="Labate C.A."/>
        </authorList>
    </citation>
    <scope>NUCLEOTIDE SEQUENCE</scope>
    <source>
        <strain evidence="1">MF-1</strain>
    </source>
</reference>
<comment type="caution">
    <text evidence="1">The sequence shown here is derived from an EMBL/GenBank/DDBJ whole genome shotgun (WGS) entry which is preliminary data.</text>
</comment>
<dbReference type="AlphaFoldDB" id="A0A9Q3GY38"/>
<evidence type="ECO:0000313" key="1">
    <source>
        <dbReference type="EMBL" id="MBW0484196.1"/>
    </source>
</evidence>
<keyword evidence="2" id="KW-1185">Reference proteome</keyword>
<gene>
    <name evidence="1" type="ORF">O181_023911</name>
</gene>
<name>A0A9Q3GY38_9BASI</name>
<accession>A0A9Q3GY38</accession>
<evidence type="ECO:0000313" key="2">
    <source>
        <dbReference type="Proteomes" id="UP000765509"/>
    </source>
</evidence>
<organism evidence="1 2">
    <name type="scientific">Austropuccinia psidii MF-1</name>
    <dbReference type="NCBI Taxonomy" id="1389203"/>
    <lineage>
        <taxon>Eukaryota</taxon>
        <taxon>Fungi</taxon>
        <taxon>Dikarya</taxon>
        <taxon>Basidiomycota</taxon>
        <taxon>Pucciniomycotina</taxon>
        <taxon>Pucciniomycetes</taxon>
        <taxon>Pucciniales</taxon>
        <taxon>Sphaerophragmiaceae</taxon>
        <taxon>Austropuccinia</taxon>
    </lineage>
</organism>
<sequence>MTATGRTAYGERLFQSILTHSVSDTIHNSIICIHPCSATCKHLKLHYHILTCASQVLSWTNLLSLQMEDGESVMALVYQLMSKVQNFKNMHRSSREDHMMGILLQHVTHNKPSISNLVMGQVTEEDAEALQDKPAHVPKTACHQHQ</sequence>
<dbReference type="Proteomes" id="UP000765509">
    <property type="component" value="Unassembled WGS sequence"/>
</dbReference>
<protein>
    <submittedName>
        <fullName evidence="1">Uncharacterized protein</fullName>
    </submittedName>
</protein>
<proteinExistence type="predicted"/>
<dbReference type="EMBL" id="AVOT02007575">
    <property type="protein sequence ID" value="MBW0484196.1"/>
    <property type="molecule type" value="Genomic_DNA"/>
</dbReference>